<evidence type="ECO:0000313" key="17">
    <source>
        <dbReference type="EMBL" id="ABI57024.1"/>
    </source>
</evidence>
<feature type="binding site" description="covalent" evidence="13">
    <location>
        <position position="51"/>
    </location>
    <ligand>
        <name>heme</name>
        <dbReference type="ChEBI" id="CHEBI:30413"/>
        <label>1</label>
    </ligand>
</feature>
<dbReference type="InterPro" id="IPR036280">
    <property type="entry name" value="Multihaem_cyt_sf"/>
</dbReference>
<dbReference type="GO" id="GO:0009061">
    <property type="term" value="P:anaerobic respiration"/>
    <property type="evidence" value="ECO:0007669"/>
    <property type="project" value="TreeGrafter"/>
</dbReference>
<proteinExistence type="inferred from homology"/>
<reference evidence="18" key="1">
    <citation type="submission" date="2006-08" db="EMBL/GenBank/DDBJ databases">
        <title>Complete sequence of Alkalilimnicola ehrilichei MLHE-1.</title>
        <authorList>
            <person name="Copeland A."/>
            <person name="Lucas S."/>
            <person name="Lapidus A."/>
            <person name="Barry K."/>
            <person name="Detter J.C."/>
            <person name="Glavina del Rio T."/>
            <person name="Hammon N."/>
            <person name="Israni S."/>
            <person name="Dalin E."/>
            <person name="Tice H."/>
            <person name="Pitluck S."/>
            <person name="Sims D."/>
            <person name="Brettin T."/>
            <person name="Bruce D."/>
            <person name="Han C."/>
            <person name="Tapia R."/>
            <person name="Gilna P."/>
            <person name="Schmutz J."/>
            <person name="Larimer F."/>
            <person name="Land M."/>
            <person name="Hauser L."/>
            <person name="Kyrpides N."/>
            <person name="Mikhailova N."/>
            <person name="Oremland R.S."/>
            <person name="Hoeft S.E."/>
            <person name="Switzer-Blum J."/>
            <person name="Kulp T."/>
            <person name="King G."/>
            <person name="Tabita R."/>
            <person name="Witte B."/>
            <person name="Santini J.M."/>
            <person name="Basu P."/>
            <person name="Hollibaugh J.T."/>
            <person name="Xie G."/>
            <person name="Stolz J.F."/>
            <person name="Richardson P."/>
        </authorList>
    </citation>
    <scope>NUCLEOTIDE SEQUENCE [LARGE SCALE GENOMIC DNA]</scope>
    <source>
        <strain evidence="18">ATCC BAA-1101 / DSM 17681 / MLHE-1</strain>
    </source>
</reference>
<evidence type="ECO:0000256" key="9">
    <source>
        <dbReference type="ARBA" id="ARBA00022989"/>
    </source>
</evidence>
<keyword evidence="6 15" id="KW-0812">Transmembrane</keyword>
<feature type="binding site" description="covalent" evidence="13">
    <location>
        <position position="172"/>
    </location>
    <ligand>
        <name>heme</name>
        <dbReference type="ChEBI" id="CHEBI:30413"/>
        <label>4</label>
    </ligand>
</feature>
<feature type="binding site" description="axial binding residue" evidence="14">
    <location>
        <position position="144"/>
    </location>
    <ligand>
        <name>heme</name>
        <dbReference type="ChEBI" id="CHEBI:30413"/>
        <label>3</label>
    </ligand>
    <ligandPart>
        <name>Fe</name>
        <dbReference type="ChEBI" id="CHEBI:18248"/>
    </ligandPart>
</feature>
<dbReference type="GO" id="GO:0046872">
    <property type="term" value="F:metal ion binding"/>
    <property type="evidence" value="ECO:0007669"/>
    <property type="project" value="UniProtKB-KW"/>
</dbReference>
<dbReference type="SUPFAM" id="SSF48695">
    <property type="entry name" value="Multiheme cytochromes"/>
    <property type="match status" value="1"/>
</dbReference>
<evidence type="ECO:0000313" key="18">
    <source>
        <dbReference type="Proteomes" id="UP000001962"/>
    </source>
</evidence>
<dbReference type="InterPro" id="IPR038266">
    <property type="entry name" value="NapC/NirT_cytc_sf"/>
</dbReference>
<feature type="binding site" description="covalent" evidence="13">
    <location>
        <position position="54"/>
    </location>
    <ligand>
        <name>heme</name>
        <dbReference type="ChEBI" id="CHEBI:30413"/>
        <label>1</label>
    </ligand>
</feature>
<comment type="cofactor">
    <cofactor evidence="13">
        <name>heme</name>
        <dbReference type="ChEBI" id="CHEBI:30413"/>
    </cofactor>
    <text evidence="13">Binds 4 heme groups per subunit.</text>
</comment>
<organism evidence="17 18">
    <name type="scientific">Alkalilimnicola ehrlichii (strain ATCC BAA-1101 / DSM 17681 / MLHE-1)</name>
    <dbReference type="NCBI Taxonomy" id="187272"/>
    <lineage>
        <taxon>Bacteria</taxon>
        <taxon>Pseudomonadati</taxon>
        <taxon>Pseudomonadota</taxon>
        <taxon>Gammaproteobacteria</taxon>
        <taxon>Chromatiales</taxon>
        <taxon>Ectothiorhodospiraceae</taxon>
        <taxon>Alkalilimnicola</taxon>
    </lineage>
</organism>
<dbReference type="AlphaFoldDB" id="Q0A813"/>
<evidence type="ECO:0000256" key="14">
    <source>
        <dbReference type="PIRSR" id="PIRSR000013-2"/>
    </source>
</evidence>
<dbReference type="GO" id="GO:0005886">
    <property type="term" value="C:plasma membrane"/>
    <property type="evidence" value="ECO:0007669"/>
    <property type="project" value="UniProtKB-SubCell"/>
</dbReference>
<feature type="binding site" description="covalent" evidence="13">
    <location>
        <position position="140"/>
    </location>
    <ligand>
        <name>heme</name>
        <dbReference type="ChEBI" id="CHEBI:30413"/>
        <label>3</label>
    </ligand>
</feature>
<keyword evidence="10 12" id="KW-0408">Iron</keyword>
<keyword evidence="8 12" id="KW-0249">Electron transport</keyword>
<feature type="binding site" description="covalent" evidence="13">
    <location>
        <position position="80"/>
    </location>
    <ligand>
        <name>heme</name>
        <dbReference type="ChEBI" id="CHEBI:30413"/>
        <label>2</label>
    </ligand>
</feature>
<feature type="transmembrane region" description="Helical" evidence="15">
    <location>
        <begin position="21"/>
        <end position="44"/>
    </location>
</feature>
<sequence length="196" mass="21426">MGKIKRGIRYILRPPTKLATCAVISAVAIVVLGFFASVNAFVAFTNTSEFCASCHSIAPAVEEWRESSHYANAHGVRAECADCHVPDTLGATLAAKVRAINDIYHHFAGTIDTPEKFEERRPVLAQRVWDAMEADDSLACRSCHSWDSMDLAQQSGRGGRNHREAMEEGKTCISCHQGVVHKLPGEDEDPGFDLGL</sequence>
<keyword evidence="4" id="KW-1003">Cell membrane</keyword>
<keyword evidence="3 12" id="KW-0813">Transport</keyword>
<feature type="binding site" description="axial binding residue" evidence="14">
    <location>
        <position position="102"/>
    </location>
    <ligand>
        <name>heme</name>
        <dbReference type="ChEBI" id="CHEBI:30413"/>
        <label>1</label>
    </ligand>
    <ligandPart>
        <name>Fe</name>
        <dbReference type="ChEBI" id="CHEBI:18248"/>
    </ligandPart>
</feature>
<feature type="binding site" description="axial binding residue" evidence="14">
    <location>
        <position position="181"/>
    </location>
    <ligand>
        <name>heme</name>
        <dbReference type="ChEBI" id="CHEBI:30413"/>
        <label>2</label>
    </ligand>
    <ligandPart>
        <name>Fe</name>
        <dbReference type="ChEBI" id="CHEBI:18248"/>
    </ligandPart>
</feature>
<dbReference type="RefSeq" id="WP_011629418.1">
    <property type="nucleotide sequence ID" value="NC_008340.1"/>
</dbReference>
<evidence type="ECO:0000256" key="13">
    <source>
        <dbReference type="PIRSR" id="PIRSR000013-1"/>
    </source>
</evidence>
<feature type="domain" description="NapC/NirT cytochrome c N-terminal" evidence="16">
    <location>
        <begin position="16"/>
        <end position="184"/>
    </location>
</feature>
<dbReference type="PANTHER" id="PTHR30333:SF3">
    <property type="entry name" value="CYTOCHROME C-TYPE PROTEIN TORY"/>
    <property type="match status" value="1"/>
</dbReference>
<evidence type="ECO:0000256" key="8">
    <source>
        <dbReference type="ARBA" id="ARBA00022982"/>
    </source>
</evidence>
<name>Q0A813_ALKEH</name>
<dbReference type="Pfam" id="PF03264">
    <property type="entry name" value="Cytochrom_NNT"/>
    <property type="match status" value="1"/>
</dbReference>
<keyword evidence="7 12" id="KW-0479">Metal-binding</keyword>
<dbReference type="InterPro" id="IPR051174">
    <property type="entry name" value="Cytochrome_c-type_ET"/>
</dbReference>
<dbReference type="GO" id="GO:0009055">
    <property type="term" value="F:electron transfer activity"/>
    <property type="evidence" value="ECO:0007669"/>
    <property type="project" value="TreeGrafter"/>
</dbReference>
<feature type="binding site" description="covalent" evidence="13">
    <location>
        <position position="143"/>
    </location>
    <ligand>
        <name>heme</name>
        <dbReference type="ChEBI" id="CHEBI:30413"/>
        <label>3</label>
    </ligand>
</feature>
<keyword evidence="9 15" id="KW-1133">Transmembrane helix</keyword>
<dbReference type="EMBL" id="CP000453">
    <property type="protein sequence ID" value="ABI57024.1"/>
    <property type="molecule type" value="Genomic_DNA"/>
</dbReference>
<dbReference type="PIRSF" id="PIRSF000013">
    <property type="entry name" value="4_hem_cytochrm_NapC"/>
    <property type="match status" value="1"/>
</dbReference>
<protein>
    <recommendedName>
        <fullName evidence="12">Cytochrome c-type protein</fullName>
    </recommendedName>
</protein>
<evidence type="ECO:0000256" key="4">
    <source>
        <dbReference type="ARBA" id="ARBA00022475"/>
    </source>
</evidence>
<accession>Q0A813</accession>
<dbReference type="KEGG" id="aeh:Mlg_1678"/>
<dbReference type="Gene3D" id="1.10.3820.10">
    <property type="entry name" value="Di-heme elbow motif domain"/>
    <property type="match status" value="1"/>
</dbReference>
<comment type="similarity">
    <text evidence="2">Belongs to the NapC/NirT/NrfH family.</text>
</comment>
<evidence type="ECO:0000256" key="7">
    <source>
        <dbReference type="ARBA" id="ARBA00022723"/>
    </source>
</evidence>
<evidence type="ECO:0000256" key="2">
    <source>
        <dbReference type="ARBA" id="ARBA00007395"/>
    </source>
</evidence>
<dbReference type="InterPro" id="IPR024717">
    <property type="entry name" value="NapC/NirT/NrfH"/>
</dbReference>
<dbReference type="GO" id="GO:0020037">
    <property type="term" value="F:heme binding"/>
    <property type="evidence" value="ECO:0007669"/>
    <property type="project" value="InterPro"/>
</dbReference>
<keyword evidence="5 12" id="KW-0349">Heme</keyword>
<keyword evidence="11 15" id="KW-0472">Membrane</keyword>
<evidence type="ECO:0000256" key="3">
    <source>
        <dbReference type="ARBA" id="ARBA00022448"/>
    </source>
</evidence>
<dbReference type="HOGENOM" id="CLU_096753_2_0_6"/>
<dbReference type="Proteomes" id="UP000001962">
    <property type="component" value="Chromosome"/>
</dbReference>
<feature type="binding site" evidence="13">
    <location>
        <position position="102"/>
    </location>
    <ligand>
        <name>a menaquinol</name>
        <dbReference type="ChEBI" id="CHEBI:18151"/>
    </ligand>
</feature>
<feature type="binding site" description="axial binding residue" evidence="14">
    <location>
        <position position="176"/>
    </location>
    <ligand>
        <name>heme</name>
        <dbReference type="ChEBI" id="CHEBI:30413"/>
        <label>4</label>
    </ligand>
    <ligandPart>
        <name>Fe</name>
        <dbReference type="ChEBI" id="CHEBI:18248"/>
    </ligandPart>
</feature>
<evidence type="ECO:0000256" key="11">
    <source>
        <dbReference type="ARBA" id="ARBA00023136"/>
    </source>
</evidence>
<comment type="PTM">
    <text evidence="12">Binds 4 heme groups per subunit.</text>
</comment>
<dbReference type="GO" id="GO:0019333">
    <property type="term" value="P:denitrification pathway"/>
    <property type="evidence" value="ECO:0007669"/>
    <property type="project" value="InterPro"/>
</dbReference>
<feature type="binding site" description="covalent" evidence="13">
    <location>
        <position position="83"/>
    </location>
    <ligand>
        <name>heme</name>
        <dbReference type="ChEBI" id="CHEBI:30413"/>
        <label>2</label>
    </ligand>
</feature>
<evidence type="ECO:0000256" key="15">
    <source>
        <dbReference type="SAM" id="Phobius"/>
    </source>
</evidence>
<dbReference type="PANTHER" id="PTHR30333">
    <property type="entry name" value="CYTOCHROME C-TYPE PROTEIN"/>
    <property type="match status" value="1"/>
</dbReference>
<evidence type="ECO:0000256" key="10">
    <source>
        <dbReference type="ARBA" id="ARBA00023004"/>
    </source>
</evidence>
<feature type="binding site" description="axial binding residue" evidence="14">
    <location>
        <position position="84"/>
    </location>
    <ligand>
        <name>heme</name>
        <dbReference type="ChEBI" id="CHEBI:30413"/>
        <label>2</label>
    </ligand>
    <ligandPart>
        <name>Fe</name>
        <dbReference type="ChEBI" id="CHEBI:18248"/>
    </ligandPart>
</feature>
<dbReference type="eggNOG" id="COG3005">
    <property type="taxonomic scope" value="Bacteria"/>
</dbReference>
<gene>
    <name evidence="17" type="ordered locus">Mlg_1678</name>
</gene>
<evidence type="ECO:0000259" key="16">
    <source>
        <dbReference type="Pfam" id="PF03264"/>
    </source>
</evidence>
<evidence type="ECO:0000256" key="12">
    <source>
        <dbReference type="PIRNR" id="PIRNR000013"/>
    </source>
</evidence>
<evidence type="ECO:0000256" key="6">
    <source>
        <dbReference type="ARBA" id="ARBA00022692"/>
    </source>
</evidence>
<evidence type="ECO:0000256" key="5">
    <source>
        <dbReference type="ARBA" id="ARBA00022617"/>
    </source>
</evidence>
<feature type="binding site" description="covalent" evidence="13">
    <location>
        <position position="175"/>
    </location>
    <ligand>
        <name>heme</name>
        <dbReference type="ChEBI" id="CHEBI:30413"/>
        <label>4</label>
    </ligand>
</feature>
<keyword evidence="18" id="KW-1185">Reference proteome</keyword>
<evidence type="ECO:0000256" key="1">
    <source>
        <dbReference type="ARBA" id="ARBA00004162"/>
    </source>
</evidence>
<dbReference type="InterPro" id="IPR005126">
    <property type="entry name" value="NapC/NirT_cyt_c_N"/>
</dbReference>
<comment type="subcellular location">
    <subcellularLocation>
        <location evidence="1">Cell membrane</location>
        <topology evidence="1">Single-pass membrane protein</topology>
    </subcellularLocation>
</comment>